<dbReference type="eggNOG" id="COG1196">
    <property type="taxonomic scope" value="Bacteria"/>
</dbReference>
<comment type="caution">
    <text evidence="2">The sequence shown here is derived from an EMBL/GenBank/DDBJ whole genome shotgun (WGS) entry which is preliminary data.</text>
</comment>
<sequence length="894" mass="95597">MNKKFLSAILFGTLMVTSAGTFVSCKDYDDDIDNLQGQITANADAIKSLQELVNGGDYVTGVEKTDAGIVFTFSKSGSKTITLDTAEDHGQVFELKNGEIYVDGKATGIKPAADAEKAPVKAVDGVWEFLNANGEYQSTGIPVSGVTVVGSQADGFTLTIVDKDGKSTEVKVPSAASLITSIVLKNDASTNGFVISKATFTKPSKWAGKKELPADKSVVYSSSTIDIRVNPVDAPATEAKYYLTNTKNQTLSNIALDAEAESADDAITIGGINGRAANTGNGLFTLSMKQYILSKDDAKAFDKELTDNAKARDMDNTSVTNFNDCVAFAVNANNKARSAYNLPIGTKVAADLTKIQVKDMASSEATLAASNPTKKEITVVVGKTYTIKEIADEAGLMYDMYFSLAEVDKKTYGVTYDDLTHTFTVANNPDVSTAATGFDLTINTLSTKGQVKKAVYTVKLSSAIETPSTYEAITYDVAKLKDTDASNDAFTLDMDIMKTALGDKWAQWANTVGLDKTACAIYTKADCSDTPKQVGVTGLKITLTASDKTTPATVNNLKYIVVKVDKANADDLKLDKQYYLKVTFKDKVGTAEVNNIVVPVTFTAPSVASQFELKPGYVVDGTINAYYYDLTEDTKKNIALSRYFAKSDANAVVALDTEKEVKAKDNHSYRSGGLATLSEATMAGNVTLNASATDKDGGNAVAPDATTGKEFGYGETLTVKATNDKYSDTGWTYSTDSKKAYSFTIKIMSPIMEGTVKPVEGSTIKISANSTKGFDITKAMITGVDYNKNPYNVVPDKDVTSDPTNQVDNTVKAWDNEQIANVYVTKKGDDNTYIKDITLIGQKAKTADAAAVAGAINVKADPLPNEQETAIIVNVKDAWGYTISEEVSVTILKN</sequence>
<protein>
    <recommendedName>
        <fullName evidence="4">DUF4988 domain-containing protein</fullName>
    </recommendedName>
</protein>
<dbReference type="HOGENOM" id="CLU_012429_0_0_10"/>
<reference evidence="2 3" key="1">
    <citation type="submission" date="2013-04" db="EMBL/GenBank/DDBJ databases">
        <title>The Genome Sequence of Bacteroides massiliensis DSM 17679.</title>
        <authorList>
            <consortium name="The Broad Institute Genomics Platform"/>
            <person name="Earl A."/>
            <person name="Ward D."/>
            <person name="Feldgarden M."/>
            <person name="Gevers D."/>
            <person name="Martens E."/>
            <person name="Fenner L."/>
            <person name="Roux V."/>
            <person name="Mallet M.N."/>
            <person name="Raoult D."/>
            <person name="Walker B."/>
            <person name="Young S."/>
            <person name="Zeng Q."/>
            <person name="Gargeya S."/>
            <person name="Fitzgerald M."/>
            <person name="Haas B."/>
            <person name="Abouelleil A."/>
            <person name="Allen A.W."/>
            <person name="Alvarado L."/>
            <person name="Arachchi H.M."/>
            <person name="Berlin A.M."/>
            <person name="Chapman S.B."/>
            <person name="Gainer-Dewar J."/>
            <person name="Goldberg J."/>
            <person name="Griggs A."/>
            <person name="Gujja S."/>
            <person name="Hansen M."/>
            <person name="Howarth C."/>
            <person name="Imamovic A."/>
            <person name="Ireland A."/>
            <person name="Larimer J."/>
            <person name="McCowan C."/>
            <person name="Murphy C."/>
            <person name="Pearson M."/>
            <person name="Poon T.W."/>
            <person name="Priest M."/>
            <person name="Roberts A."/>
            <person name="Saif S."/>
            <person name="Shea T."/>
            <person name="Sisk P."/>
            <person name="Sykes S."/>
            <person name="Wortman J."/>
            <person name="Nusbaum C."/>
            <person name="Birren B."/>
        </authorList>
    </citation>
    <scope>NUCLEOTIDE SEQUENCE [LARGE SCALE GENOMIC DNA]</scope>
    <source>
        <strain evidence="3">B84634 / Timone 84634 / DSM 17679 / JCM 13223</strain>
    </source>
</reference>
<dbReference type="GeneID" id="60060228"/>
<dbReference type="Proteomes" id="UP000017831">
    <property type="component" value="Unassembled WGS sequence"/>
</dbReference>
<proteinExistence type="predicted"/>
<dbReference type="AlphaFoldDB" id="U6R7Y8"/>
<organism evidence="2 3">
    <name type="scientific">Phocaeicola massiliensis B84634 = Timone 84634 = DSM 17679 = JCM 13223</name>
    <dbReference type="NCBI Taxonomy" id="1121098"/>
    <lineage>
        <taxon>Bacteria</taxon>
        <taxon>Pseudomonadati</taxon>
        <taxon>Bacteroidota</taxon>
        <taxon>Bacteroidia</taxon>
        <taxon>Bacteroidales</taxon>
        <taxon>Bacteroidaceae</taxon>
        <taxon>Phocaeicola</taxon>
    </lineage>
</organism>
<evidence type="ECO:0000256" key="1">
    <source>
        <dbReference type="SAM" id="SignalP"/>
    </source>
</evidence>
<dbReference type="PROSITE" id="PS51257">
    <property type="entry name" value="PROKAR_LIPOPROTEIN"/>
    <property type="match status" value="1"/>
</dbReference>
<evidence type="ECO:0008006" key="4">
    <source>
        <dbReference type="Google" id="ProtNLM"/>
    </source>
</evidence>
<keyword evidence="3" id="KW-1185">Reference proteome</keyword>
<evidence type="ECO:0000313" key="3">
    <source>
        <dbReference type="Proteomes" id="UP000017831"/>
    </source>
</evidence>
<dbReference type="PATRIC" id="fig|1121098.3.peg.3986"/>
<evidence type="ECO:0000313" key="2">
    <source>
        <dbReference type="EMBL" id="EOA52479.1"/>
    </source>
</evidence>
<name>U6R7Y8_9BACT</name>
<feature type="chain" id="PRO_5004679105" description="DUF4988 domain-containing protein" evidence="1">
    <location>
        <begin position="22"/>
        <end position="894"/>
    </location>
</feature>
<dbReference type="OrthoDB" id="1099207at2"/>
<feature type="signal peptide" evidence="1">
    <location>
        <begin position="1"/>
        <end position="21"/>
    </location>
</feature>
<dbReference type="EMBL" id="AQHY01000040">
    <property type="protein sequence ID" value="EOA52479.1"/>
    <property type="molecule type" value="Genomic_DNA"/>
</dbReference>
<accession>U6R7Y8</accession>
<keyword evidence="1" id="KW-0732">Signal</keyword>
<dbReference type="RefSeq" id="WP_005945441.1">
    <property type="nucleotide sequence ID" value="NZ_KB905475.1"/>
</dbReference>
<gene>
    <name evidence="2" type="ORF">HMPREF1534_03906</name>
</gene>